<keyword evidence="7" id="KW-1185">Reference proteome</keyword>
<dbReference type="PROSITE" id="PS01211">
    <property type="entry name" value="UPF0001"/>
    <property type="match status" value="1"/>
</dbReference>
<dbReference type="InterPro" id="IPR011078">
    <property type="entry name" value="PyrdxlP_homeostasis"/>
</dbReference>
<reference evidence="6 7" key="1">
    <citation type="submission" date="2018-10" db="EMBL/GenBank/DDBJ databases">
        <title>Genomic Encyclopedia of Type Strains, Phase IV (KMG-IV): sequencing the most valuable type-strain genomes for metagenomic binning, comparative biology and taxonomic classification.</title>
        <authorList>
            <person name="Goeker M."/>
        </authorList>
    </citation>
    <scope>NUCLEOTIDE SEQUENCE [LARGE SCALE GENOMIC DNA]</scope>
    <source>
        <strain evidence="6 7">DSM 23800</strain>
    </source>
</reference>
<proteinExistence type="inferred from homology"/>
<dbReference type="HAMAP" id="MF_02087">
    <property type="entry name" value="PLP_homeostasis"/>
    <property type="match status" value="1"/>
</dbReference>
<feature type="modified residue" description="N6-(pyridoxal phosphate)lysine" evidence="2 3">
    <location>
        <position position="35"/>
    </location>
</feature>
<evidence type="ECO:0000313" key="7">
    <source>
        <dbReference type="Proteomes" id="UP000280099"/>
    </source>
</evidence>
<dbReference type="EMBL" id="RBJC01000004">
    <property type="protein sequence ID" value="RKR77473.1"/>
    <property type="molecule type" value="Genomic_DNA"/>
</dbReference>
<dbReference type="OrthoDB" id="9804072at2"/>
<comment type="function">
    <text evidence="2">Pyridoxal 5'-phosphate (PLP)-binding protein, which is involved in PLP homeostasis.</text>
</comment>
<organism evidence="6 7">
    <name type="scientific">Otariodibacter oris</name>
    <dbReference type="NCBI Taxonomy" id="1032623"/>
    <lineage>
        <taxon>Bacteria</taxon>
        <taxon>Pseudomonadati</taxon>
        <taxon>Pseudomonadota</taxon>
        <taxon>Gammaproteobacteria</taxon>
        <taxon>Pasteurellales</taxon>
        <taxon>Pasteurellaceae</taxon>
        <taxon>Otariodibacter</taxon>
    </lineage>
</organism>
<protein>
    <recommendedName>
        <fullName evidence="2">Pyridoxal phosphate homeostasis protein</fullName>
        <shortName evidence="2">PLP homeostasis protein</shortName>
    </recommendedName>
</protein>
<evidence type="ECO:0000256" key="1">
    <source>
        <dbReference type="ARBA" id="ARBA00022898"/>
    </source>
</evidence>
<dbReference type="Gene3D" id="3.20.20.10">
    <property type="entry name" value="Alanine racemase"/>
    <property type="match status" value="1"/>
</dbReference>
<dbReference type="InterPro" id="IPR029066">
    <property type="entry name" value="PLP-binding_barrel"/>
</dbReference>
<keyword evidence="1 2" id="KW-0663">Pyridoxal phosphate</keyword>
<dbReference type="FunFam" id="3.20.20.10:FF:000004">
    <property type="entry name" value="Pyridoxal phosphate homeostasis protein"/>
    <property type="match status" value="1"/>
</dbReference>
<comment type="cofactor">
    <cofactor evidence="3">
        <name>pyridoxal 5'-phosphate</name>
        <dbReference type="ChEBI" id="CHEBI:597326"/>
    </cofactor>
</comment>
<dbReference type="PIRSF" id="PIRSF004848">
    <property type="entry name" value="YBL036c_PLPDEIII"/>
    <property type="match status" value="1"/>
</dbReference>
<evidence type="ECO:0000256" key="4">
    <source>
        <dbReference type="RuleBase" id="RU004514"/>
    </source>
</evidence>
<dbReference type="NCBIfam" id="TIGR00044">
    <property type="entry name" value="YggS family pyridoxal phosphate-dependent enzyme"/>
    <property type="match status" value="1"/>
</dbReference>
<evidence type="ECO:0000256" key="2">
    <source>
        <dbReference type="HAMAP-Rule" id="MF_02087"/>
    </source>
</evidence>
<evidence type="ECO:0000313" key="6">
    <source>
        <dbReference type="EMBL" id="RKR77473.1"/>
    </source>
</evidence>
<sequence>MSIAQNLATIKQKIEQVENQANRPQNSVKLLAVTKTKPVTAIEQAIEAGQRCFGENYVQEGIEKVQYFAGNDQLEWHFIGALQSNKTRPVATHFDWVQTVDRFKIAQRLSEQRPDDLPPLNVLIQINISDENSKSGIAPEEMFALAEQIADLPRLTLRGLMAIPKPESEPEAQRVALSQMAILFEQLKEKYTSVDILSMGMSDDLVSAIECGSTMVRIGTAIFGARD</sequence>
<dbReference type="GO" id="GO:0030170">
    <property type="term" value="F:pyridoxal phosphate binding"/>
    <property type="evidence" value="ECO:0007669"/>
    <property type="project" value="UniProtKB-UniRule"/>
</dbReference>
<evidence type="ECO:0000259" key="5">
    <source>
        <dbReference type="Pfam" id="PF01168"/>
    </source>
</evidence>
<dbReference type="InterPro" id="IPR001608">
    <property type="entry name" value="Ala_racemase_N"/>
</dbReference>
<comment type="caution">
    <text evidence="6">The sequence shown here is derived from an EMBL/GenBank/DDBJ whole genome shotgun (WGS) entry which is preliminary data.</text>
</comment>
<dbReference type="SUPFAM" id="SSF51419">
    <property type="entry name" value="PLP-binding barrel"/>
    <property type="match status" value="1"/>
</dbReference>
<dbReference type="RefSeq" id="WP_121122214.1">
    <property type="nucleotide sequence ID" value="NZ_CP016604.1"/>
</dbReference>
<feature type="domain" description="Alanine racemase N-terminal" evidence="5">
    <location>
        <begin position="6"/>
        <end position="226"/>
    </location>
</feature>
<comment type="similarity">
    <text evidence="2 4">Belongs to the pyridoxal phosphate-binding protein YggS/PROSC family.</text>
</comment>
<accession>A0A420XJQ5</accession>
<dbReference type="PANTHER" id="PTHR10146:SF14">
    <property type="entry name" value="PYRIDOXAL PHOSPHATE HOMEOSTASIS PROTEIN"/>
    <property type="match status" value="1"/>
</dbReference>
<dbReference type="PANTHER" id="PTHR10146">
    <property type="entry name" value="PROLINE SYNTHETASE CO-TRANSCRIBED BACTERIAL HOMOLOG PROTEIN"/>
    <property type="match status" value="1"/>
</dbReference>
<dbReference type="Proteomes" id="UP000280099">
    <property type="component" value="Unassembled WGS sequence"/>
</dbReference>
<name>A0A420XJQ5_9PAST</name>
<dbReference type="Pfam" id="PF01168">
    <property type="entry name" value="Ala_racemase_N"/>
    <property type="match status" value="1"/>
</dbReference>
<dbReference type="CDD" id="cd06824">
    <property type="entry name" value="PLPDE_III_Yggs_like"/>
    <property type="match status" value="1"/>
</dbReference>
<gene>
    <name evidence="6" type="ORF">DES31_0803</name>
</gene>
<evidence type="ECO:0000256" key="3">
    <source>
        <dbReference type="PIRSR" id="PIRSR004848-1"/>
    </source>
</evidence>
<dbReference type="AlphaFoldDB" id="A0A420XJQ5"/>